<keyword evidence="2" id="KW-1185">Reference proteome</keyword>
<dbReference type="HOGENOM" id="CLU_156326_0_0_2"/>
<evidence type="ECO:0000313" key="2">
    <source>
        <dbReference type="Proteomes" id="UP000001037"/>
    </source>
</evidence>
<evidence type="ECO:0000313" key="1">
    <source>
        <dbReference type="EMBL" id="AEM39666.1"/>
    </source>
</evidence>
<dbReference type="GeneID" id="11138148"/>
<dbReference type="OrthoDB" id="45368at2157"/>
<dbReference type="EMBL" id="CP002838">
    <property type="protein sequence ID" value="AEM39666.1"/>
    <property type="molecule type" value="Genomic_DNA"/>
</dbReference>
<dbReference type="RefSeq" id="WP_014027343.1">
    <property type="nucleotide sequence ID" value="NC_015931.1"/>
</dbReference>
<name>G0ECU6_PYRF1</name>
<dbReference type="AlphaFoldDB" id="G0ECU6"/>
<dbReference type="KEGG" id="pfm:Pyrfu_1812"/>
<dbReference type="Proteomes" id="UP000001037">
    <property type="component" value="Chromosome"/>
</dbReference>
<dbReference type="eggNOG" id="arCOG04324">
    <property type="taxonomic scope" value="Archaea"/>
</dbReference>
<accession>G0ECU6</accession>
<gene>
    <name evidence="1" type="ordered locus">Pyrfu_1812</name>
</gene>
<organism evidence="1 2">
    <name type="scientific">Pyrolobus fumarii (strain DSM 11204 / 1A)</name>
    <dbReference type="NCBI Taxonomy" id="694429"/>
    <lineage>
        <taxon>Archaea</taxon>
        <taxon>Thermoproteota</taxon>
        <taxon>Thermoprotei</taxon>
        <taxon>Desulfurococcales</taxon>
        <taxon>Pyrodictiaceae</taxon>
        <taxon>Pyrolobus</taxon>
    </lineage>
</organism>
<protein>
    <submittedName>
        <fullName evidence="1">Uncharacterized protein</fullName>
    </submittedName>
</protein>
<reference evidence="1 2" key="1">
    <citation type="journal article" date="2011" name="Stand. Genomic Sci.">
        <title>Complete genome sequence of the hyperthermophilic chemolithoautotroph Pyrolobus fumarii type strain (1A).</title>
        <authorList>
            <person name="Anderson I."/>
            <person name="Goker M."/>
            <person name="Nolan M."/>
            <person name="Lucas S."/>
            <person name="Hammon N."/>
            <person name="Deshpande S."/>
            <person name="Cheng J.F."/>
            <person name="Tapia R."/>
            <person name="Han C."/>
            <person name="Goodwin L."/>
            <person name="Pitluck S."/>
            <person name="Huntemann M."/>
            <person name="Liolios K."/>
            <person name="Ivanova N."/>
            <person name="Pagani I."/>
            <person name="Mavromatis K."/>
            <person name="Ovchinikova G."/>
            <person name="Pati A."/>
            <person name="Chen A."/>
            <person name="Palaniappan K."/>
            <person name="Land M."/>
            <person name="Hauser L."/>
            <person name="Brambilla E.M."/>
            <person name="Huber H."/>
            <person name="Yasawong M."/>
            <person name="Rohde M."/>
            <person name="Spring S."/>
            <person name="Abt B."/>
            <person name="Sikorski J."/>
            <person name="Wirth R."/>
            <person name="Detter J.C."/>
            <person name="Woyke T."/>
            <person name="Bristow J."/>
            <person name="Eisen J.A."/>
            <person name="Markowitz V."/>
            <person name="Hugenholtz P."/>
            <person name="Kyrpides N.C."/>
            <person name="Klenk H.P."/>
            <person name="Lapidus A."/>
        </authorList>
    </citation>
    <scope>NUCLEOTIDE SEQUENCE [LARGE SCALE GENOMIC DNA]</scope>
    <source>
        <strain evidence="2">DSM 11204 / 1A</strain>
    </source>
</reference>
<dbReference type="STRING" id="694429.Pyrfu_1812"/>
<proteinExistence type="predicted"/>
<sequence>MSWCLGVGEEPGRHVKIFEGEARIGQMIRGMEVVQLRPEDFSSPVALQMALSRIYDAVLRMMQEGPKKVYVAEIRFNDDLGNRVVFAVELGETPPPFTKDKVKARIVVELFEEGGGEETPQGIPP</sequence>
<dbReference type="InParanoid" id="G0ECU6"/>